<proteinExistence type="predicted"/>
<evidence type="ECO:0000313" key="1">
    <source>
        <dbReference type="EMBL" id="VDM67902.1"/>
    </source>
</evidence>
<organism evidence="1 2">
    <name type="scientific">Strongylus vulgaris</name>
    <name type="common">Blood worm</name>
    <dbReference type="NCBI Taxonomy" id="40348"/>
    <lineage>
        <taxon>Eukaryota</taxon>
        <taxon>Metazoa</taxon>
        <taxon>Ecdysozoa</taxon>
        <taxon>Nematoda</taxon>
        <taxon>Chromadorea</taxon>
        <taxon>Rhabditida</taxon>
        <taxon>Rhabditina</taxon>
        <taxon>Rhabditomorpha</taxon>
        <taxon>Strongyloidea</taxon>
        <taxon>Strongylidae</taxon>
        <taxon>Strongylus</taxon>
    </lineage>
</organism>
<dbReference type="Proteomes" id="UP000270094">
    <property type="component" value="Unassembled WGS sequence"/>
</dbReference>
<protein>
    <submittedName>
        <fullName evidence="1">Uncharacterized protein</fullName>
    </submittedName>
</protein>
<keyword evidence="2" id="KW-1185">Reference proteome</keyword>
<accession>A0A3P7KK48</accession>
<evidence type="ECO:0000313" key="2">
    <source>
        <dbReference type="Proteomes" id="UP000270094"/>
    </source>
</evidence>
<dbReference type="OrthoDB" id="5844176at2759"/>
<gene>
    <name evidence="1" type="ORF">SVUK_LOCUS2900</name>
</gene>
<dbReference type="EMBL" id="UYYB01006936">
    <property type="protein sequence ID" value="VDM67902.1"/>
    <property type="molecule type" value="Genomic_DNA"/>
</dbReference>
<name>A0A3P7KK48_STRVU</name>
<reference evidence="1 2" key="1">
    <citation type="submission" date="2018-11" db="EMBL/GenBank/DDBJ databases">
        <authorList>
            <consortium name="Pathogen Informatics"/>
        </authorList>
    </citation>
    <scope>NUCLEOTIDE SEQUENCE [LARGE SCALE GENOMIC DNA]</scope>
</reference>
<sequence>MKGFILLELGREAEFLEHTQGNPLKIDYLHFILDLAARLKTHSVMQSLLDLSVFLHIRPQEKASIYDELIKIYGKSKRVDSLEKICDRVLSEKEEEHYRHTTARLAHFYR</sequence>
<dbReference type="AlphaFoldDB" id="A0A3P7KK48"/>